<comment type="caution">
    <text evidence="2">The sequence shown here is derived from an EMBL/GenBank/DDBJ whole genome shotgun (WGS) entry which is preliminary data.</text>
</comment>
<evidence type="ECO:0000313" key="3">
    <source>
        <dbReference type="Proteomes" id="UP000807353"/>
    </source>
</evidence>
<dbReference type="Proteomes" id="UP000807353">
    <property type="component" value="Unassembled WGS sequence"/>
</dbReference>
<proteinExistence type="predicted"/>
<organism evidence="2 3">
    <name type="scientific">Collybia nuda</name>
    <dbReference type="NCBI Taxonomy" id="64659"/>
    <lineage>
        <taxon>Eukaryota</taxon>
        <taxon>Fungi</taxon>
        <taxon>Dikarya</taxon>
        <taxon>Basidiomycota</taxon>
        <taxon>Agaricomycotina</taxon>
        <taxon>Agaricomycetes</taxon>
        <taxon>Agaricomycetidae</taxon>
        <taxon>Agaricales</taxon>
        <taxon>Tricholomatineae</taxon>
        <taxon>Clitocybaceae</taxon>
        <taxon>Collybia</taxon>
    </lineage>
</organism>
<accession>A0A9P5XX05</accession>
<feature type="transmembrane region" description="Helical" evidence="1">
    <location>
        <begin position="20"/>
        <end position="37"/>
    </location>
</feature>
<evidence type="ECO:0000256" key="1">
    <source>
        <dbReference type="SAM" id="Phobius"/>
    </source>
</evidence>
<keyword evidence="1" id="KW-1133">Transmembrane helix</keyword>
<name>A0A9P5XX05_9AGAR</name>
<reference evidence="2" key="1">
    <citation type="submission" date="2020-11" db="EMBL/GenBank/DDBJ databases">
        <authorList>
            <consortium name="DOE Joint Genome Institute"/>
            <person name="Ahrendt S."/>
            <person name="Riley R."/>
            <person name="Andreopoulos W."/>
            <person name="Labutti K."/>
            <person name="Pangilinan J."/>
            <person name="Ruiz-Duenas F.J."/>
            <person name="Barrasa J.M."/>
            <person name="Sanchez-Garcia M."/>
            <person name="Camarero S."/>
            <person name="Miyauchi S."/>
            <person name="Serrano A."/>
            <person name="Linde D."/>
            <person name="Babiker R."/>
            <person name="Drula E."/>
            <person name="Ayuso-Fernandez I."/>
            <person name="Pacheco R."/>
            <person name="Padilla G."/>
            <person name="Ferreira P."/>
            <person name="Barriuso J."/>
            <person name="Kellner H."/>
            <person name="Castanera R."/>
            <person name="Alfaro M."/>
            <person name="Ramirez L."/>
            <person name="Pisabarro A.G."/>
            <person name="Kuo A."/>
            <person name="Tritt A."/>
            <person name="Lipzen A."/>
            <person name="He G."/>
            <person name="Yan M."/>
            <person name="Ng V."/>
            <person name="Cullen D."/>
            <person name="Martin F."/>
            <person name="Rosso M.-N."/>
            <person name="Henrissat B."/>
            <person name="Hibbett D."/>
            <person name="Martinez A.T."/>
            <person name="Grigoriev I.V."/>
        </authorList>
    </citation>
    <scope>NUCLEOTIDE SEQUENCE</scope>
    <source>
        <strain evidence="2">CBS 247.69</strain>
    </source>
</reference>
<dbReference type="AlphaFoldDB" id="A0A9P5XX05"/>
<dbReference type="EMBL" id="MU150335">
    <property type="protein sequence ID" value="KAF9458614.1"/>
    <property type="molecule type" value="Genomic_DNA"/>
</dbReference>
<feature type="transmembrane region" description="Helical" evidence="1">
    <location>
        <begin position="43"/>
        <end position="62"/>
    </location>
</feature>
<keyword evidence="1" id="KW-0472">Membrane</keyword>
<gene>
    <name evidence="2" type="ORF">BDZ94DRAFT_82435</name>
</gene>
<keyword evidence="3" id="KW-1185">Reference proteome</keyword>
<evidence type="ECO:0000313" key="2">
    <source>
        <dbReference type="EMBL" id="KAF9458614.1"/>
    </source>
</evidence>
<keyword evidence="1" id="KW-0812">Transmembrane</keyword>
<sequence length="109" mass="11871">MYHIPECICKLCHAIGKLRYLNRLFIPPLLTAFPALLLSGMKLSASLSIITLALANSAFAAYKLTWYTNYGCQNNPVSYCAGLSGCCSAPAGINSVYIEWDDPSYVAAR</sequence>
<protein>
    <submittedName>
        <fullName evidence="2">Uncharacterized protein</fullName>
    </submittedName>
</protein>